<dbReference type="GO" id="GO:0005886">
    <property type="term" value="C:plasma membrane"/>
    <property type="evidence" value="ECO:0007669"/>
    <property type="project" value="UniProtKB-SubCell"/>
</dbReference>
<organism evidence="10 11">
    <name type="scientific">Nocardioides donggukensis</name>
    <dbReference type="NCBI Taxonomy" id="2774019"/>
    <lineage>
        <taxon>Bacteria</taxon>
        <taxon>Bacillati</taxon>
        <taxon>Actinomycetota</taxon>
        <taxon>Actinomycetes</taxon>
        <taxon>Propionibacteriales</taxon>
        <taxon>Nocardioidaceae</taxon>
        <taxon>Nocardioides</taxon>
    </lineage>
</organism>
<evidence type="ECO:0000256" key="8">
    <source>
        <dbReference type="SAM" id="Phobius"/>
    </source>
</evidence>
<feature type="compositionally biased region" description="Low complexity" evidence="7">
    <location>
        <begin position="202"/>
        <end position="213"/>
    </location>
</feature>
<accession>A0A927K818</accession>
<evidence type="ECO:0000256" key="3">
    <source>
        <dbReference type="ARBA" id="ARBA00022475"/>
    </source>
</evidence>
<dbReference type="AlphaFoldDB" id="A0A927K818"/>
<dbReference type="InterPro" id="IPR050171">
    <property type="entry name" value="MFS_Transporters"/>
</dbReference>
<dbReference type="InterPro" id="IPR020846">
    <property type="entry name" value="MFS_dom"/>
</dbReference>
<evidence type="ECO:0000256" key="4">
    <source>
        <dbReference type="ARBA" id="ARBA00022692"/>
    </source>
</evidence>
<feature type="transmembrane region" description="Helical" evidence="8">
    <location>
        <begin position="268"/>
        <end position="286"/>
    </location>
</feature>
<feature type="transmembrane region" description="Helical" evidence="8">
    <location>
        <begin position="20"/>
        <end position="45"/>
    </location>
</feature>
<keyword evidence="11" id="KW-1185">Reference proteome</keyword>
<dbReference type="InterPro" id="IPR011701">
    <property type="entry name" value="MFS"/>
</dbReference>
<feature type="transmembrane region" description="Helical" evidence="8">
    <location>
        <begin position="86"/>
        <end position="104"/>
    </location>
</feature>
<feature type="domain" description="Major facilitator superfamily (MFS) profile" evidence="9">
    <location>
        <begin position="20"/>
        <end position="415"/>
    </location>
</feature>
<dbReference type="RefSeq" id="WP_192144220.1">
    <property type="nucleotide sequence ID" value="NZ_JACYXZ010000004.1"/>
</dbReference>
<feature type="transmembrane region" description="Helical" evidence="8">
    <location>
        <begin position="110"/>
        <end position="131"/>
    </location>
</feature>
<keyword evidence="3" id="KW-1003">Cell membrane</keyword>
<dbReference type="Proteomes" id="UP000616839">
    <property type="component" value="Unassembled WGS sequence"/>
</dbReference>
<keyword evidence="6 8" id="KW-0472">Membrane</keyword>
<comment type="caution">
    <text evidence="10">The sequence shown here is derived from an EMBL/GenBank/DDBJ whole genome shotgun (WGS) entry which is preliminary data.</text>
</comment>
<evidence type="ECO:0000256" key="2">
    <source>
        <dbReference type="ARBA" id="ARBA00022448"/>
    </source>
</evidence>
<feature type="compositionally biased region" description="Basic and acidic residues" evidence="7">
    <location>
        <begin position="217"/>
        <end position="229"/>
    </location>
</feature>
<keyword evidence="4 8" id="KW-0812">Transmembrane</keyword>
<evidence type="ECO:0000256" key="1">
    <source>
        <dbReference type="ARBA" id="ARBA00004651"/>
    </source>
</evidence>
<feature type="transmembrane region" description="Helical" evidence="8">
    <location>
        <begin position="298"/>
        <end position="317"/>
    </location>
</feature>
<protein>
    <submittedName>
        <fullName evidence="10">MFS transporter</fullName>
    </submittedName>
</protein>
<gene>
    <name evidence="10" type="ORF">IE331_14770</name>
</gene>
<keyword evidence="5 8" id="KW-1133">Transmembrane helix</keyword>
<dbReference type="Pfam" id="PF07690">
    <property type="entry name" value="MFS_1"/>
    <property type="match status" value="1"/>
</dbReference>
<dbReference type="InterPro" id="IPR005829">
    <property type="entry name" value="Sugar_transporter_CS"/>
</dbReference>
<dbReference type="PROSITE" id="PS50850">
    <property type="entry name" value="MFS"/>
    <property type="match status" value="1"/>
</dbReference>
<dbReference type="InterPro" id="IPR036259">
    <property type="entry name" value="MFS_trans_sf"/>
</dbReference>
<dbReference type="PANTHER" id="PTHR23517">
    <property type="entry name" value="RESISTANCE PROTEIN MDTM, PUTATIVE-RELATED-RELATED"/>
    <property type="match status" value="1"/>
</dbReference>
<dbReference type="GO" id="GO:0022857">
    <property type="term" value="F:transmembrane transporter activity"/>
    <property type="evidence" value="ECO:0007669"/>
    <property type="project" value="InterPro"/>
</dbReference>
<feature type="region of interest" description="Disordered" evidence="7">
    <location>
        <begin position="202"/>
        <end position="229"/>
    </location>
</feature>
<evidence type="ECO:0000313" key="10">
    <source>
        <dbReference type="EMBL" id="MBD8870890.1"/>
    </source>
</evidence>
<sequence length="432" mass="43102">MRVRIPARIGGPASSRSARLMAGASALTTLGALPPFLLGSQAVWIRADLEVGLGLFGAAVSAFFASAAVSSVLGGGLVDRLGRRRGLALAGALVGAGGLAVAGLATGPVSLLACMVLLGAGNAACQTTANLSMARALPPHRRGLGFGIKQSAIPLAIMLGGLAVPTTGQAFGWRSTFLTTGVVGLLVLLGSAVTARRAARRAGPAVPATAGTPSEGAAERPPADTDRPPRLPLVLCGLAITLASASANSLGAFVASWGFRVGLTASEAGLLMAAGSLGSIVVRVASGHRADRRTGGNLPVVAWQMYAGALCFVGLAIGEAWAVAGFGLLAFTVGWAWPGLLLFAVARIGRDRPAAASGVVQAGAFAGGAVGPLVFGILVGQVGYAPAWLAGAVLFVAAGSLILLARRLFIADLRTRPPRDPVAWGGGRRGPT</sequence>
<dbReference type="SUPFAM" id="SSF103473">
    <property type="entry name" value="MFS general substrate transporter"/>
    <property type="match status" value="1"/>
</dbReference>
<dbReference type="EMBL" id="JACYXZ010000004">
    <property type="protein sequence ID" value="MBD8870890.1"/>
    <property type="molecule type" value="Genomic_DNA"/>
</dbReference>
<evidence type="ECO:0000313" key="11">
    <source>
        <dbReference type="Proteomes" id="UP000616839"/>
    </source>
</evidence>
<dbReference type="Gene3D" id="1.20.1250.20">
    <property type="entry name" value="MFS general substrate transporter like domains"/>
    <property type="match status" value="1"/>
</dbReference>
<comment type="subcellular location">
    <subcellularLocation>
        <location evidence="1">Cell membrane</location>
        <topology evidence="1">Multi-pass membrane protein</topology>
    </subcellularLocation>
</comment>
<evidence type="ECO:0000256" key="5">
    <source>
        <dbReference type="ARBA" id="ARBA00022989"/>
    </source>
</evidence>
<feature type="transmembrane region" description="Helical" evidence="8">
    <location>
        <begin position="152"/>
        <end position="171"/>
    </location>
</feature>
<name>A0A927K818_9ACTN</name>
<evidence type="ECO:0000259" key="9">
    <source>
        <dbReference type="PROSITE" id="PS50850"/>
    </source>
</evidence>
<reference evidence="10" key="1">
    <citation type="submission" date="2020-09" db="EMBL/GenBank/DDBJ databases">
        <title>Nocardioides sp. strain MJB4 16S ribosomal RNA gene Genome sequencing and assembly.</title>
        <authorList>
            <person name="Kim I."/>
        </authorList>
    </citation>
    <scope>NUCLEOTIDE SEQUENCE</scope>
    <source>
        <strain evidence="10">MJB4</strain>
    </source>
</reference>
<feature type="transmembrane region" description="Helical" evidence="8">
    <location>
        <begin position="51"/>
        <end position="74"/>
    </location>
</feature>
<feature type="transmembrane region" description="Helical" evidence="8">
    <location>
        <begin position="358"/>
        <end position="379"/>
    </location>
</feature>
<feature type="transmembrane region" description="Helical" evidence="8">
    <location>
        <begin position="385"/>
        <end position="405"/>
    </location>
</feature>
<feature type="transmembrane region" description="Helical" evidence="8">
    <location>
        <begin position="177"/>
        <end position="195"/>
    </location>
</feature>
<feature type="transmembrane region" description="Helical" evidence="8">
    <location>
        <begin position="323"/>
        <end position="346"/>
    </location>
</feature>
<dbReference type="PROSITE" id="PS00216">
    <property type="entry name" value="SUGAR_TRANSPORT_1"/>
    <property type="match status" value="1"/>
</dbReference>
<feature type="transmembrane region" description="Helical" evidence="8">
    <location>
        <begin position="233"/>
        <end position="256"/>
    </location>
</feature>
<keyword evidence="2" id="KW-0813">Transport</keyword>
<evidence type="ECO:0000256" key="6">
    <source>
        <dbReference type="ARBA" id="ARBA00023136"/>
    </source>
</evidence>
<evidence type="ECO:0000256" key="7">
    <source>
        <dbReference type="SAM" id="MobiDB-lite"/>
    </source>
</evidence>
<proteinExistence type="predicted"/>